<gene>
    <name evidence="1" type="ORF">HYS17_05790</name>
</gene>
<evidence type="ECO:0008006" key="3">
    <source>
        <dbReference type="Google" id="ProtNLM"/>
    </source>
</evidence>
<dbReference type="PROSITE" id="PS51257">
    <property type="entry name" value="PROKAR_LIPOPROTEIN"/>
    <property type="match status" value="1"/>
</dbReference>
<organism evidence="1 2">
    <name type="scientific">Micavibrio aeruginosavorus</name>
    <dbReference type="NCBI Taxonomy" id="349221"/>
    <lineage>
        <taxon>Bacteria</taxon>
        <taxon>Pseudomonadati</taxon>
        <taxon>Bdellovibrionota</taxon>
        <taxon>Bdellovibrionia</taxon>
        <taxon>Bdellovibrionales</taxon>
        <taxon>Pseudobdellovibrionaceae</taxon>
        <taxon>Micavibrio</taxon>
    </lineage>
</organism>
<protein>
    <recommendedName>
        <fullName evidence="3">YMGG-like Gly-zipper domain-containing protein</fullName>
    </recommendedName>
</protein>
<sequence length="63" mass="5917">MRITLLLIFISLGLTACSGGMSRTDHAVIGGVAGGAAGAIATKDVTGAGVGAVIGAGIGAITY</sequence>
<dbReference type="EMBL" id="CP066681">
    <property type="protein sequence ID" value="QQG37272.1"/>
    <property type="molecule type" value="Genomic_DNA"/>
</dbReference>
<dbReference type="Proteomes" id="UP000595362">
    <property type="component" value="Chromosome"/>
</dbReference>
<evidence type="ECO:0000313" key="2">
    <source>
        <dbReference type="Proteomes" id="UP000595362"/>
    </source>
</evidence>
<reference evidence="1 2" key="1">
    <citation type="submission" date="2020-07" db="EMBL/GenBank/DDBJ databases">
        <title>Huge and variable diversity of episymbiotic CPR bacteria and DPANN archaea in groundwater ecosystems.</title>
        <authorList>
            <person name="He C.Y."/>
            <person name="Keren R."/>
            <person name="Whittaker M."/>
            <person name="Farag I.F."/>
            <person name="Doudna J."/>
            <person name="Cate J.H.D."/>
            <person name="Banfield J.F."/>
        </authorList>
    </citation>
    <scope>NUCLEOTIDE SEQUENCE [LARGE SCALE GENOMIC DNA]</scope>
    <source>
        <strain evidence="1">NC_groundwater_70_Ag_B-0.1um_54_66</strain>
    </source>
</reference>
<accession>A0A7T5R4B7</accession>
<evidence type="ECO:0000313" key="1">
    <source>
        <dbReference type="EMBL" id="QQG37272.1"/>
    </source>
</evidence>
<proteinExistence type="predicted"/>
<dbReference type="AlphaFoldDB" id="A0A7T5R4B7"/>
<name>A0A7T5R4B7_9BACT</name>